<dbReference type="Pfam" id="PF03176">
    <property type="entry name" value="MMPL"/>
    <property type="match status" value="2"/>
</dbReference>
<reference evidence="9" key="1">
    <citation type="submission" date="2016-10" db="EMBL/GenBank/DDBJ databases">
        <authorList>
            <person name="Varghese N."/>
            <person name="Submissions S."/>
        </authorList>
    </citation>
    <scope>NUCLEOTIDE SEQUENCE [LARGE SCALE GENOMIC DNA]</scope>
    <source>
        <strain evidence="9">DSM 10002</strain>
    </source>
</reference>
<dbReference type="InterPro" id="IPR050545">
    <property type="entry name" value="Mycobact_MmpL"/>
</dbReference>
<evidence type="ECO:0000256" key="2">
    <source>
        <dbReference type="ARBA" id="ARBA00022475"/>
    </source>
</evidence>
<protein>
    <submittedName>
        <fullName evidence="8">Putative drug exporter of the RND superfamily</fullName>
    </submittedName>
</protein>
<evidence type="ECO:0000259" key="7">
    <source>
        <dbReference type="PROSITE" id="PS50156"/>
    </source>
</evidence>
<evidence type="ECO:0000256" key="5">
    <source>
        <dbReference type="ARBA" id="ARBA00023136"/>
    </source>
</evidence>
<dbReference type="SUPFAM" id="SSF82866">
    <property type="entry name" value="Multidrug efflux transporter AcrB transmembrane domain"/>
    <property type="match status" value="2"/>
</dbReference>
<feature type="transmembrane region" description="Helical" evidence="6">
    <location>
        <begin position="682"/>
        <end position="702"/>
    </location>
</feature>
<dbReference type="STRING" id="131112.SAMN04489737_1418"/>
<keyword evidence="4 6" id="KW-1133">Transmembrane helix</keyword>
<feature type="transmembrane region" description="Helical" evidence="6">
    <location>
        <begin position="760"/>
        <end position="779"/>
    </location>
</feature>
<dbReference type="AlphaFoldDB" id="A0A1H2LJC8"/>
<dbReference type="InterPro" id="IPR000731">
    <property type="entry name" value="SSD"/>
</dbReference>
<dbReference type="InterPro" id="IPR004869">
    <property type="entry name" value="MMPL_dom"/>
</dbReference>
<feature type="transmembrane region" description="Helical" evidence="6">
    <location>
        <begin position="623"/>
        <end position="642"/>
    </location>
</feature>
<evidence type="ECO:0000256" key="1">
    <source>
        <dbReference type="ARBA" id="ARBA00004651"/>
    </source>
</evidence>
<feature type="transmembrane region" description="Helical" evidence="6">
    <location>
        <begin position="408"/>
        <end position="433"/>
    </location>
</feature>
<keyword evidence="9" id="KW-1185">Reference proteome</keyword>
<accession>A0A1H2LJC8</accession>
<evidence type="ECO:0000256" key="6">
    <source>
        <dbReference type="SAM" id="Phobius"/>
    </source>
</evidence>
<feature type="transmembrane region" description="Helical" evidence="6">
    <location>
        <begin position="649"/>
        <end position="670"/>
    </location>
</feature>
<feature type="domain" description="SSD" evidence="7">
    <location>
        <begin position="294"/>
        <end position="433"/>
    </location>
</feature>
<name>A0A1H2LJC8_9ACTO</name>
<dbReference type="GeneID" id="65345148"/>
<feature type="transmembrane region" description="Helical" evidence="6">
    <location>
        <begin position="301"/>
        <end position="318"/>
    </location>
</feature>
<feature type="transmembrane region" description="Helical" evidence="6">
    <location>
        <begin position="734"/>
        <end position="754"/>
    </location>
</feature>
<dbReference type="Proteomes" id="UP000214355">
    <property type="component" value="Chromosome I"/>
</dbReference>
<organism evidence="8 9">
    <name type="scientific">Arcanobacterium phocae</name>
    <dbReference type="NCBI Taxonomy" id="131112"/>
    <lineage>
        <taxon>Bacteria</taxon>
        <taxon>Bacillati</taxon>
        <taxon>Actinomycetota</taxon>
        <taxon>Actinomycetes</taxon>
        <taxon>Actinomycetales</taxon>
        <taxon>Actinomycetaceae</taxon>
        <taxon>Arcanobacterium</taxon>
    </lineage>
</organism>
<dbReference type="PANTHER" id="PTHR33406:SF13">
    <property type="entry name" value="MEMBRANE PROTEIN YDFJ"/>
    <property type="match status" value="1"/>
</dbReference>
<proteinExistence type="predicted"/>
<feature type="transmembrane region" description="Helical" evidence="6">
    <location>
        <begin position="274"/>
        <end position="294"/>
    </location>
</feature>
<dbReference type="PROSITE" id="PS50156">
    <property type="entry name" value="SSD"/>
    <property type="match status" value="1"/>
</dbReference>
<evidence type="ECO:0000256" key="3">
    <source>
        <dbReference type="ARBA" id="ARBA00022692"/>
    </source>
</evidence>
<feature type="transmembrane region" description="Helical" evidence="6">
    <location>
        <begin position="479"/>
        <end position="501"/>
    </location>
</feature>
<keyword evidence="3 6" id="KW-0812">Transmembrane</keyword>
<feature type="transmembrane region" description="Helical" evidence="6">
    <location>
        <begin position="383"/>
        <end position="402"/>
    </location>
</feature>
<dbReference type="Gene3D" id="1.20.1640.10">
    <property type="entry name" value="Multidrug efflux transporter AcrB transmembrane domain"/>
    <property type="match status" value="2"/>
</dbReference>
<comment type="subcellular location">
    <subcellularLocation>
        <location evidence="1">Cell membrane</location>
        <topology evidence="1">Multi-pass membrane protein</topology>
    </subcellularLocation>
</comment>
<feature type="transmembrane region" description="Helical" evidence="6">
    <location>
        <begin position="324"/>
        <end position="345"/>
    </location>
</feature>
<keyword evidence="5 6" id="KW-0472">Membrane</keyword>
<dbReference type="GO" id="GO:0005886">
    <property type="term" value="C:plasma membrane"/>
    <property type="evidence" value="ECO:0007669"/>
    <property type="project" value="UniProtKB-SubCell"/>
</dbReference>
<evidence type="ECO:0000313" key="9">
    <source>
        <dbReference type="Proteomes" id="UP000214355"/>
    </source>
</evidence>
<evidence type="ECO:0000256" key="4">
    <source>
        <dbReference type="ARBA" id="ARBA00022989"/>
    </source>
</evidence>
<sequence length="809" mass="86203">MFTWLGQKVSYRPKTVIALWVILALVGAFGALSGFGQGNLLARMNSSESMIPGSESDKVLEVAGAAGQGENIVVLVENVSAEEAESELADFRAGVLDLPHVTSVNDPINVNNQFVAELDKQLKSAVEESIANNQTLIDTAVAVALESSRDVLSQARAFGGEQAERQAREAIISQATDQVRTKISEKVTTEAKQRMAALQNPSDSFKNGQNFVAVVQLAPGHYPETVADVDKSVTDLQTGLRTHHPDAKAGALSMTLAKDVILEQTAEDLVTGEIVGLPIALILLIIVFGGIIAAGLPLGSALVSIAIGLGMVWGLTFITNVDNFILNIVSLIGLALSIDYGLLIVSRYREEIAKRVTSSEDPLLQEHVIEAVQTTIASAGRTVAFSALTIAFAISGLMVMNAPMLRMIAIGGVIVTILAVTTAVTLVPALIVVSGKKLALPAKLSQLPVMRSLFKLVGDSASDRGAFSALARWVHRYPWPVMVTTLVILAVVAAPIFTVSLRSNFIEYLPSDSREKEVSAVIERDFPDFATPSGTILAETDEKSALPFVKQIETIPGVTQVHSPQVIDDGVLINFNVDSADPVGPAVTKVVQQIRDLDTSYPHYVGGAAALQMDFNASNRVDAPLALGIVALAVILLLFFMTGSVVAPFTALIINGLSLLAGLGGGAFLFNNGYLGLPQTNGLETFVVASAIAFGFGLAMDYEVFLLARIKEFWDDGESNDLAVEHGLQRSGRIITSAAAIIVAVFIGFVFGDLIAVKQIGVVLAIIVIVDATIVRLLLVPATMTILGKWNWWAPRPLRKLHKRFGIKH</sequence>
<dbReference type="EMBL" id="LT629804">
    <property type="protein sequence ID" value="SDU81127.1"/>
    <property type="molecule type" value="Genomic_DNA"/>
</dbReference>
<dbReference type="PANTHER" id="PTHR33406">
    <property type="entry name" value="MEMBRANE PROTEIN MJ1562-RELATED"/>
    <property type="match status" value="1"/>
</dbReference>
<evidence type="ECO:0000313" key="8">
    <source>
        <dbReference type="EMBL" id="SDU81127.1"/>
    </source>
</evidence>
<dbReference type="RefSeq" id="WP_091281527.1">
    <property type="nucleotide sequence ID" value="NZ_JABAPH010000017.1"/>
</dbReference>
<keyword evidence="2" id="KW-1003">Cell membrane</keyword>
<dbReference type="OrthoDB" id="7051771at2"/>
<gene>
    <name evidence="8" type="ORF">SAMN04489737_1418</name>
</gene>